<feature type="compositionally biased region" description="Basic and acidic residues" evidence="6">
    <location>
        <begin position="325"/>
        <end position="338"/>
    </location>
</feature>
<dbReference type="RefSeq" id="XP_005716590.1">
    <property type="nucleotide sequence ID" value="XM_005716533.1"/>
</dbReference>
<dbReference type="Pfam" id="PF12580">
    <property type="entry name" value="TPPII"/>
    <property type="match status" value="1"/>
</dbReference>
<dbReference type="GO" id="GO:0006508">
    <property type="term" value="P:proteolysis"/>
    <property type="evidence" value="ECO:0007669"/>
    <property type="project" value="UniProtKB-KW"/>
</dbReference>
<evidence type="ECO:0008006" key="13">
    <source>
        <dbReference type="Google" id="ProtNLM"/>
    </source>
</evidence>
<dbReference type="PhylomeDB" id="R7QH25"/>
<feature type="compositionally biased region" description="Gly residues" evidence="6">
    <location>
        <begin position="286"/>
        <end position="296"/>
    </location>
</feature>
<dbReference type="OrthoDB" id="6012at2759"/>
<dbReference type="Gene3D" id="2.60.40.3170">
    <property type="match status" value="1"/>
</dbReference>
<dbReference type="STRING" id="2769.R7QH25"/>
<dbReference type="GO" id="GO:0008240">
    <property type="term" value="F:tripeptidyl-peptidase activity"/>
    <property type="evidence" value="ECO:0007669"/>
    <property type="project" value="TreeGrafter"/>
</dbReference>
<dbReference type="Gene3D" id="1.25.40.710">
    <property type="match status" value="1"/>
</dbReference>
<dbReference type="InterPro" id="IPR022229">
    <property type="entry name" value="TPPII_Ig-like-2"/>
</dbReference>
<dbReference type="InterPro" id="IPR036852">
    <property type="entry name" value="Peptidase_S8/S53_dom_sf"/>
</dbReference>
<proteinExistence type="inferred from homology"/>
<feature type="domain" description="Peptidase S8/S53" evidence="7">
    <location>
        <begin position="1"/>
        <end position="207"/>
    </location>
</feature>
<dbReference type="PANTHER" id="PTHR43806">
    <property type="entry name" value="PEPTIDASE S8"/>
    <property type="match status" value="1"/>
</dbReference>
<dbReference type="PROSITE" id="PS51892">
    <property type="entry name" value="SUBTILASE"/>
    <property type="match status" value="1"/>
</dbReference>
<dbReference type="PANTHER" id="PTHR43806:SF14">
    <property type="entry name" value="TRIPEPTIDYL-PEPTIDASE 2"/>
    <property type="match status" value="1"/>
</dbReference>
<evidence type="ECO:0000256" key="4">
    <source>
        <dbReference type="ARBA" id="ARBA00022825"/>
    </source>
</evidence>
<evidence type="ECO:0000313" key="11">
    <source>
        <dbReference type="EMBL" id="CDF36771.1"/>
    </source>
</evidence>
<dbReference type="GO" id="GO:0004252">
    <property type="term" value="F:serine-type endopeptidase activity"/>
    <property type="evidence" value="ECO:0007669"/>
    <property type="project" value="InterPro"/>
</dbReference>
<comment type="caution">
    <text evidence="5">Lacks conserved residue(s) required for the propagation of feature annotation.</text>
</comment>
<evidence type="ECO:0000259" key="7">
    <source>
        <dbReference type="Pfam" id="PF00082"/>
    </source>
</evidence>
<dbReference type="GeneID" id="17324305"/>
<dbReference type="KEGG" id="ccp:CHC_T00004817001"/>
<feature type="region of interest" description="Disordered" evidence="6">
    <location>
        <begin position="940"/>
        <end position="1005"/>
    </location>
</feature>
<name>R7QH25_CHOCR</name>
<keyword evidence="4" id="KW-0720">Serine protease</keyword>
<evidence type="ECO:0000259" key="9">
    <source>
        <dbReference type="Pfam" id="PF21223"/>
    </source>
</evidence>
<dbReference type="InterPro" id="IPR000209">
    <property type="entry name" value="Peptidase_S8/S53_dom"/>
</dbReference>
<evidence type="ECO:0000259" key="8">
    <source>
        <dbReference type="Pfam" id="PF12580"/>
    </source>
</evidence>
<dbReference type="InterPro" id="IPR046940">
    <property type="entry name" value="TPPII_Ig-like_sf"/>
</dbReference>
<evidence type="ECO:0000256" key="6">
    <source>
        <dbReference type="SAM" id="MobiDB-lite"/>
    </source>
</evidence>
<feature type="region of interest" description="Disordered" evidence="6">
    <location>
        <begin position="264"/>
        <end position="354"/>
    </location>
</feature>
<feature type="domain" description="Tripeptidyl peptidase II second Ig-like" evidence="8">
    <location>
        <begin position="718"/>
        <end position="898"/>
    </location>
</feature>
<comment type="similarity">
    <text evidence="1 5">Belongs to the peptidase S8 family.</text>
</comment>
<dbReference type="SUPFAM" id="SSF52743">
    <property type="entry name" value="Subtilisin-like"/>
    <property type="match status" value="1"/>
</dbReference>
<dbReference type="GO" id="GO:0005829">
    <property type="term" value="C:cytosol"/>
    <property type="evidence" value="ECO:0007669"/>
    <property type="project" value="TreeGrafter"/>
</dbReference>
<reference evidence="12" key="1">
    <citation type="journal article" date="2013" name="Proc. Natl. Acad. Sci. U.S.A.">
        <title>Genome structure and metabolic features in the red seaweed Chondrus crispus shed light on evolution of the Archaeplastida.</title>
        <authorList>
            <person name="Collen J."/>
            <person name="Porcel B."/>
            <person name="Carre W."/>
            <person name="Ball S.G."/>
            <person name="Chaparro C."/>
            <person name="Tonon T."/>
            <person name="Barbeyron T."/>
            <person name="Michel G."/>
            <person name="Noel B."/>
            <person name="Valentin K."/>
            <person name="Elias M."/>
            <person name="Artiguenave F."/>
            <person name="Arun A."/>
            <person name="Aury J.M."/>
            <person name="Barbosa-Neto J.F."/>
            <person name="Bothwell J.H."/>
            <person name="Bouget F.Y."/>
            <person name="Brillet L."/>
            <person name="Cabello-Hurtado F."/>
            <person name="Capella-Gutierrez S."/>
            <person name="Charrier B."/>
            <person name="Cladiere L."/>
            <person name="Cock J.M."/>
            <person name="Coelho S.M."/>
            <person name="Colleoni C."/>
            <person name="Czjzek M."/>
            <person name="Da Silva C."/>
            <person name="Delage L."/>
            <person name="Denoeud F."/>
            <person name="Deschamps P."/>
            <person name="Dittami S.M."/>
            <person name="Gabaldon T."/>
            <person name="Gachon C.M."/>
            <person name="Groisillier A."/>
            <person name="Herve C."/>
            <person name="Jabbari K."/>
            <person name="Katinka M."/>
            <person name="Kloareg B."/>
            <person name="Kowalczyk N."/>
            <person name="Labadie K."/>
            <person name="Leblanc C."/>
            <person name="Lopez P.J."/>
            <person name="McLachlan D.H."/>
            <person name="Meslet-Cladiere L."/>
            <person name="Moustafa A."/>
            <person name="Nehr Z."/>
            <person name="Nyvall Collen P."/>
            <person name="Panaud O."/>
            <person name="Partensky F."/>
            <person name="Poulain J."/>
            <person name="Rensing S.A."/>
            <person name="Rousvoal S."/>
            <person name="Samson G."/>
            <person name="Symeonidi A."/>
            <person name="Weissenbach J."/>
            <person name="Zambounis A."/>
            <person name="Wincker P."/>
            <person name="Boyen C."/>
        </authorList>
    </citation>
    <scope>NUCLEOTIDE SEQUENCE [LARGE SCALE GENOMIC DNA]</scope>
    <source>
        <strain evidence="12">cv. Stackhouse</strain>
    </source>
</reference>
<dbReference type="Pfam" id="PF21316">
    <property type="entry name" value="TPPII_GBD"/>
    <property type="match status" value="1"/>
</dbReference>
<dbReference type="InterPro" id="IPR046939">
    <property type="entry name" value="TPPII_C_sf"/>
</dbReference>
<feature type="compositionally biased region" description="Polar residues" evidence="6">
    <location>
        <begin position="267"/>
        <end position="281"/>
    </location>
</feature>
<keyword evidence="12" id="KW-1185">Reference proteome</keyword>
<organism evidence="11 12">
    <name type="scientific">Chondrus crispus</name>
    <name type="common">Carrageen Irish moss</name>
    <name type="synonym">Polymorpha crispa</name>
    <dbReference type="NCBI Taxonomy" id="2769"/>
    <lineage>
        <taxon>Eukaryota</taxon>
        <taxon>Rhodophyta</taxon>
        <taxon>Florideophyceae</taxon>
        <taxon>Rhodymeniophycidae</taxon>
        <taxon>Gigartinales</taxon>
        <taxon>Gigartinaceae</taxon>
        <taxon>Chondrus</taxon>
    </lineage>
</organism>
<dbReference type="EMBL" id="HG001800">
    <property type="protein sequence ID" value="CDF36771.1"/>
    <property type="molecule type" value="Genomic_DNA"/>
</dbReference>
<dbReference type="InterPro" id="IPR050131">
    <property type="entry name" value="Peptidase_S8_subtilisin-like"/>
</dbReference>
<dbReference type="InterPro" id="IPR023828">
    <property type="entry name" value="Peptidase_S8_Ser-AS"/>
</dbReference>
<dbReference type="Proteomes" id="UP000012073">
    <property type="component" value="Unassembled WGS sequence"/>
</dbReference>
<evidence type="ECO:0000256" key="5">
    <source>
        <dbReference type="PROSITE-ProRule" id="PRU01240"/>
    </source>
</evidence>
<dbReference type="InterPro" id="IPR048384">
    <property type="entry name" value="TPPII_GBD"/>
</dbReference>
<protein>
    <recommendedName>
        <fullName evidence="13">Tripeptidyl-peptidase II</fullName>
    </recommendedName>
</protein>
<feature type="compositionally biased region" description="Basic and acidic residues" evidence="6">
    <location>
        <begin position="965"/>
        <end position="997"/>
    </location>
</feature>
<feature type="region of interest" description="Disordered" evidence="6">
    <location>
        <begin position="76"/>
        <end position="97"/>
    </location>
</feature>
<evidence type="ECO:0000256" key="3">
    <source>
        <dbReference type="ARBA" id="ARBA00022801"/>
    </source>
</evidence>
<keyword evidence="2" id="KW-0645">Protease</keyword>
<dbReference type="Gene3D" id="3.40.50.200">
    <property type="entry name" value="Peptidase S8/S53 domain"/>
    <property type="match status" value="1"/>
</dbReference>
<gene>
    <name evidence="11" type="ORF">CHC_T00004817001</name>
</gene>
<feature type="region of interest" description="Disordered" evidence="6">
    <location>
        <begin position="201"/>
        <end position="228"/>
    </location>
</feature>
<dbReference type="Gramene" id="CDF36771">
    <property type="protein sequence ID" value="CDF36771"/>
    <property type="gene ID" value="CHC_T00004817001"/>
</dbReference>
<feature type="domain" description="Tripeptidyl-peptidase II galactose-binding" evidence="10">
    <location>
        <begin position="603"/>
        <end position="661"/>
    </location>
</feature>
<feature type="compositionally biased region" description="Polar residues" evidence="6">
    <location>
        <begin position="342"/>
        <end position="354"/>
    </location>
</feature>
<evidence type="ECO:0000256" key="2">
    <source>
        <dbReference type="ARBA" id="ARBA00022670"/>
    </source>
</evidence>
<dbReference type="Pfam" id="PF00082">
    <property type="entry name" value="Peptidase_S8"/>
    <property type="match status" value="1"/>
</dbReference>
<keyword evidence="3" id="KW-0378">Hydrolase</keyword>
<dbReference type="Pfam" id="PF21223">
    <property type="entry name" value="TPPII_Ig-like-1"/>
    <property type="match status" value="1"/>
</dbReference>
<dbReference type="InterPro" id="IPR048383">
    <property type="entry name" value="TPPII_Ig-like-1"/>
</dbReference>
<feature type="domain" description="Tripeptidyl-peptidase II first Ig-like" evidence="9">
    <location>
        <begin position="352"/>
        <end position="465"/>
    </location>
</feature>
<accession>R7QH25</accession>
<sequence length="1290" mass="139693">MSFGEHTRDPDKGRFVALVNKLVHNHNVLFLSSAGNDGPALSSVSAPGGTTDSLIGVGAYVTPEMLTQAYSLLHSEFGSKHPPTPPALPGTSTPVRHHPPDKGTLHQFGNDANAVAGVPYTWSSRGPVSNGALGVSICAPGGAIAPVPLWMLRKKMLMNGTSMSSPSAAGAVAVIVSFLKKNRLPYTSALIRRAIENTARPLQPPGLGPSLGEKSKLASASGKGESSDAYESDYYQDLVFACGRGSIDASAACEYLQQYAAARDASRNLNSSTEAGRTASLSDKPCGGGGGSGGEHSGAKSETCTDGGRETHSSPGSDQDPVSLEEWRISIRVEDGSPARRGSNSTGFGPMNTTHGIFLRGTAETRSKQRASVAIEASPRAEDCPQTKRAIASIEATIILECKASWVEVPSSLVLLGGGRQFPVFVDPVELSSGRAHFTEILGFMRSEDGLSGQKGPLFRVPVVVHKPEPLVDGLMINPLREVLFAPGSVVRRFYEAPVGATYALLRIVTGSATFLGVGNDRTGSMDGYAEFSDVSGRPRQTSEYGTVTSMKSRTADASFRDAYHVSSNVKMTESAKAEDAPSDNRAYSDNLTTKSSVVLGSADARNFVAHIVQISPRKHCAELETRQNFTLRPGTVKESIVQVQGGSVLELCLAQVWSSPGLSLIDRVELVFGGVVPNPNVVHASAGASCFPRVEAVRYLPFLSSLDNCPTLISGYTPRGSLTHIQRVYAPSKGKIRTLGGRDVLPEVGVISQLQLEYKFEVFDSSSSVKLIFPGLNRTVYESEIDGGPFVLVHDKNNQFLFASDIYPQTRTLTKGEYSVTAYLRHDRVDLLEGLREQKLTVEFKLSSEIVLEAFESAHAASMGIEGRRSSRSTASLECGERRAFYFGLPKKSALPKWIAGGDSAVGKMSVDKLLNGSGNSVRKGSDIPSYKLSLAIGPNAGSSQKSDSARTPLRSSENDEATEMDKNSEKLEDEDKREEPDRNDEDKVVDSEKSEPNGTIKGDPFQWFEEAVRKLKVKRLRSLLKRRKISEFEILYQSMEEKYPRDIELVLLGLEKLDVQGCSESRKNKGSDAHKEILKDLASKADKVISRMDACGIATHFGMMIDPESKEEACQRKKFEKKKGQLVEALFRKARALCELSNSDVSADMASTGIGSSTEKDEYKGDESVAKAAPDDFENAIKQLCRWVTLDGKGSIPGSSRSATLRDGSVTNEDLLLLAAKREVRRKRCGVALKLMDTFYGALPSKTIESKEMSVFKETLLQTLEWEHLKEAEFCTRVMKFPNHRAPY</sequence>
<evidence type="ECO:0000313" key="12">
    <source>
        <dbReference type="Proteomes" id="UP000012073"/>
    </source>
</evidence>
<dbReference type="PROSITE" id="PS00138">
    <property type="entry name" value="SUBTILASE_SER"/>
    <property type="match status" value="1"/>
</dbReference>
<evidence type="ECO:0000259" key="10">
    <source>
        <dbReference type="Pfam" id="PF21316"/>
    </source>
</evidence>
<evidence type="ECO:0000256" key="1">
    <source>
        <dbReference type="ARBA" id="ARBA00011073"/>
    </source>
</evidence>